<evidence type="ECO:0000256" key="3">
    <source>
        <dbReference type="ARBA" id="ARBA00022606"/>
    </source>
</evidence>
<feature type="transmembrane region" description="Helical" evidence="10">
    <location>
        <begin position="65"/>
        <end position="89"/>
    </location>
</feature>
<dbReference type="GO" id="GO:0007165">
    <property type="term" value="P:signal transduction"/>
    <property type="evidence" value="ECO:0007669"/>
    <property type="project" value="UniProtKB-KW"/>
</dbReference>
<comment type="subcellular location">
    <subcellularLocation>
        <location evidence="1 10">Cell membrane</location>
        <topology evidence="1 10">Multi-pass membrane protein</topology>
    </subcellularLocation>
</comment>
<dbReference type="EMBL" id="QDEB01074586">
    <property type="protein sequence ID" value="RZC35052.1"/>
    <property type="molecule type" value="Genomic_DNA"/>
</dbReference>
<evidence type="ECO:0000256" key="7">
    <source>
        <dbReference type="ARBA" id="ARBA00023136"/>
    </source>
</evidence>
<name>A0A482VQ66_ASBVE</name>
<keyword evidence="9 10" id="KW-0807">Transducer</keyword>
<keyword evidence="2" id="KW-1003">Cell membrane</keyword>
<keyword evidence="8 10" id="KW-0675">Receptor</keyword>
<organism evidence="11 12">
    <name type="scientific">Asbolus verrucosus</name>
    <name type="common">Desert ironclad beetle</name>
    <dbReference type="NCBI Taxonomy" id="1661398"/>
    <lineage>
        <taxon>Eukaryota</taxon>
        <taxon>Metazoa</taxon>
        <taxon>Ecdysozoa</taxon>
        <taxon>Arthropoda</taxon>
        <taxon>Hexapoda</taxon>
        <taxon>Insecta</taxon>
        <taxon>Pterygota</taxon>
        <taxon>Neoptera</taxon>
        <taxon>Endopterygota</taxon>
        <taxon>Coleoptera</taxon>
        <taxon>Polyphaga</taxon>
        <taxon>Cucujiformia</taxon>
        <taxon>Tenebrionidae</taxon>
        <taxon>Pimeliinae</taxon>
        <taxon>Asbolus</taxon>
    </lineage>
</organism>
<comment type="similarity">
    <text evidence="10">Belongs to the insect chemoreceptor superfamily. Heteromeric odorant receptor channel (TC 1.A.69) family.</text>
</comment>
<evidence type="ECO:0000256" key="6">
    <source>
        <dbReference type="ARBA" id="ARBA00022989"/>
    </source>
</evidence>
<dbReference type="Pfam" id="PF02949">
    <property type="entry name" value="7tm_6"/>
    <property type="match status" value="1"/>
</dbReference>
<feature type="transmembrane region" description="Helical" evidence="10">
    <location>
        <begin position="255"/>
        <end position="276"/>
    </location>
</feature>
<dbReference type="PANTHER" id="PTHR21137:SF35">
    <property type="entry name" value="ODORANT RECEPTOR 19A-RELATED"/>
    <property type="match status" value="1"/>
</dbReference>
<dbReference type="GO" id="GO:0005886">
    <property type="term" value="C:plasma membrane"/>
    <property type="evidence" value="ECO:0007669"/>
    <property type="project" value="UniProtKB-SubCell"/>
</dbReference>
<reference evidence="11 12" key="1">
    <citation type="submission" date="2017-03" db="EMBL/GenBank/DDBJ databases">
        <title>Genome of the blue death feigning beetle - Asbolus verrucosus.</title>
        <authorList>
            <person name="Rider S.D."/>
        </authorList>
    </citation>
    <scope>NUCLEOTIDE SEQUENCE [LARGE SCALE GENOMIC DNA]</scope>
    <source>
        <strain evidence="11">Butters</strain>
        <tissue evidence="11">Head and leg muscle</tissue>
    </source>
</reference>
<evidence type="ECO:0000256" key="9">
    <source>
        <dbReference type="ARBA" id="ARBA00023224"/>
    </source>
</evidence>
<evidence type="ECO:0000256" key="4">
    <source>
        <dbReference type="ARBA" id="ARBA00022692"/>
    </source>
</evidence>
<dbReference type="InterPro" id="IPR004117">
    <property type="entry name" value="7tm6_olfct_rcpt"/>
</dbReference>
<dbReference type="AlphaFoldDB" id="A0A482VQ66"/>
<keyword evidence="4 10" id="KW-0812">Transmembrane</keyword>
<accession>A0A482VQ66</accession>
<keyword evidence="6 10" id="KW-1133">Transmembrane helix</keyword>
<evidence type="ECO:0000313" key="12">
    <source>
        <dbReference type="Proteomes" id="UP000292052"/>
    </source>
</evidence>
<feature type="transmembrane region" description="Helical" evidence="10">
    <location>
        <begin position="130"/>
        <end position="149"/>
    </location>
</feature>
<feature type="transmembrane region" description="Helical" evidence="10">
    <location>
        <begin position="35"/>
        <end position="53"/>
    </location>
</feature>
<dbReference type="OrthoDB" id="8196465at2759"/>
<gene>
    <name evidence="11" type="ORF">BDFB_012395</name>
</gene>
<feature type="transmembrane region" description="Helical" evidence="10">
    <location>
        <begin position="288"/>
        <end position="308"/>
    </location>
</feature>
<feature type="transmembrane region" description="Helical" evidence="10">
    <location>
        <begin position="354"/>
        <end position="376"/>
    </location>
</feature>
<evidence type="ECO:0000313" key="11">
    <source>
        <dbReference type="EMBL" id="RZC35052.1"/>
    </source>
</evidence>
<sequence>MTKFDWKLTIRSNILKLKIAGLWPEGNDTYKFDLYALWAIISIGLFVYGHNFFQAINIVFIFPDLQAIVATTFVTIPAMLTILKTYYVIQNMGLLKQLMITLNSDLFQPKNARQINLVTPSLRFWTINNALYWIMASGAIFFWTTFPILDKSVKEHRLPFLAWYPFNEKKSPFYEITYVYQIVSISFIAMTTLSIDTLIAALNMYIAAQFDILCDDLRNLRNVTDALSADFNVRLINCVNHHKEILRFAEDSNKFFNWIVFLQFFISAISIGITMFQLTMVDPLSSEFFSLLSFGLAITVEIFIYCWFGNEVEIKSSRIPYAAFESDWVEMSIDVKKNMLFFIMRCQRPCKMSALNLFYLSLETFMTILRTAWSYFALLHQVSSRK</sequence>
<comment type="caution">
    <text evidence="10">Lacks conserved residue(s) required for the propagation of feature annotation.</text>
</comment>
<dbReference type="GO" id="GO:0005549">
    <property type="term" value="F:odorant binding"/>
    <property type="evidence" value="ECO:0007669"/>
    <property type="project" value="InterPro"/>
</dbReference>
<dbReference type="PANTHER" id="PTHR21137">
    <property type="entry name" value="ODORANT RECEPTOR"/>
    <property type="match status" value="1"/>
</dbReference>
<evidence type="ECO:0000256" key="2">
    <source>
        <dbReference type="ARBA" id="ARBA00022475"/>
    </source>
</evidence>
<evidence type="ECO:0000256" key="5">
    <source>
        <dbReference type="ARBA" id="ARBA00022725"/>
    </source>
</evidence>
<evidence type="ECO:0000256" key="1">
    <source>
        <dbReference type="ARBA" id="ARBA00004651"/>
    </source>
</evidence>
<dbReference type="GO" id="GO:0004984">
    <property type="term" value="F:olfactory receptor activity"/>
    <property type="evidence" value="ECO:0007669"/>
    <property type="project" value="InterPro"/>
</dbReference>
<proteinExistence type="inferred from homology"/>
<keyword evidence="7 10" id="KW-0472">Membrane</keyword>
<comment type="caution">
    <text evidence="11">The sequence shown here is derived from an EMBL/GenBank/DDBJ whole genome shotgun (WGS) entry which is preliminary data.</text>
</comment>
<evidence type="ECO:0000256" key="10">
    <source>
        <dbReference type="RuleBase" id="RU351113"/>
    </source>
</evidence>
<keyword evidence="3 10" id="KW-0716">Sensory transduction</keyword>
<keyword evidence="5 10" id="KW-0552">Olfaction</keyword>
<dbReference type="Proteomes" id="UP000292052">
    <property type="component" value="Unassembled WGS sequence"/>
</dbReference>
<protein>
    <recommendedName>
        <fullName evidence="10">Odorant receptor</fullName>
    </recommendedName>
</protein>
<keyword evidence="12" id="KW-1185">Reference proteome</keyword>
<evidence type="ECO:0000256" key="8">
    <source>
        <dbReference type="ARBA" id="ARBA00023170"/>
    </source>
</evidence>